<name>A0A832APC5_9CREN</name>
<comment type="caution">
    <text evidence="1">The sequence shown here is derived from an EMBL/GenBank/DDBJ whole genome shotgun (WGS) entry which is preliminary data.</text>
</comment>
<gene>
    <name evidence="1" type="ORF">ENT99_04810</name>
</gene>
<dbReference type="EMBL" id="DTAU01000098">
    <property type="protein sequence ID" value="HFQ79008.1"/>
    <property type="molecule type" value="Genomic_DNA"/>
</dbReference>
<reference evidence="1" key="1">
    <citation type="journal article" date="2020" name="mSystems">
        <title>Genome- and Community-Level Interaction Insights into Carbon Utilization and Element Cycling Functions of Hydrothermarchaeota in Hydrothermal Sediment.</title>
        <authorList>
            <person name="Zhou Z."/>
            <person name="Liu Y."/>
            <person name="Xu W."/>
            <person name="Pan J."/>
            <person name="Luo Z.H."/>
            <person name="Li M."/>
        </authorList>
    </citation>
    <scope>NUCLEOTIDE SEQUENCE</scope>
    <source>
        <strain evidence="1">SpSt-629</strain>
    </source>
</reference>
<protein>
    <submittedName>
        <fullName evidence="1">Uncharacterized protein</fullName>
    </submittedName>
</protein>
<evidence type="ECO:0000313" key="1">
    <source>
        <dbReference type="EMBL" id="HFQ79008.1"/>
    </source>
</evidence>
<organism evidence="1">
    <name type="scientific">Ignisphaera aggregans</name>
    <dbReference type="NCBI Taxonomy" id="334771"/>
    <lineage>
        <taxon>Archaea</taxon>
        <taxon>Thermoproteota</taxon>
        <taxon>Thermoprotei</taxon>
        <taxon>Desulfurococcales</taxon>
        <taxon>Desulfurococcaceae</taxon>
        <taxon>Ignisphaera</taxon>
    </lineage>
</organism>
<dbReference type="AlphaFoldDB" id="A0A832APC5"/>
<sequence>MLLSSVASIKMSLYEVFLSLYRKLAVLSNFLDVFNHIHSFTSTAERLHKLHTYFIISNIRNYTSIKLSLRCSDRSAQL</sequence>
<accession>A0A832APC5</accession>
<proteinExistence type="predicted"/>